<protein>
    <submittedName>
        <fullName evidence="2">Uncharacterized protein</fullName>
    </submittedName>
</protein>
<accession>A0A0L0G9T7</accession>
<reference evidence="2 3" key="1">
    <citation type="submission" date="2011-02" db="EMBL/GenBank/DDBJ databases">
        <title>The Genome Sequence of Sphaeroforma arctica JP610.</title>
        <authorList>
            <consortium name="The Broad Institute Genome Sequencing Platform"/>
            <person name="Russ C."/>
            <person name="Cuomo C."/>
            <person name="Young S.K."/>
            <person name="Zeng Q."/>
            <person name="Gargeya S."/>
            <person name="Alvarado L."/>
            <person name="Berlin A."/>
            <person name="Chapman S.B."/>
            <person name="Chen Z."/>
            <person name="Freedman E."/>
            <person name="Gellesch M."/>
            <person name="Goldberg J."/>
            <person name="Griggs A."/>
            <person name="Gujja S."/>
            <person name="Heilman E."/>
            <person name="Heiman D."/>
            <person name="Howarth C."/>
            <person name="Mehta T."/>
            <person name="Neiman D."/>
            <person name="Pearson M."/>
            <person name="Roberts A."/>
            <person name="Saif S."/>
            <person name="Shea T."/>
            <person name="Shenoy N."/>
            <person name="Sisk P."/>
            <person name="Stolte C."/>
            <person name="Sykes S."/>
            <person name="White J."/>
            <person name="Yandava C."/>
            <person name="Burger G."/>
            <person name="Gray M.W."/>
            <person name="Holland P.W.H."/>
            <person name="King N."/>
            <person name="Lang F.B.F."/>
            <person name="Roger A.J."/>
            <person name="Ruiz-Trillo I."/>
            <person name="Haas B."/>
            <person name="Nusbaum C."/>
            <person name="Birren B."/>
        </authorList>
    </citation>
    <scope>NUCLEOTIDE SEQUENCE [LARGE SCALE GENOMIC DNA]</scope>
    <source>
        <strain evidence="2 3">JP610</strain>
    </source>
</reference>
<gene>
    <name evidence="2" type="ORF">SARC_02209</name>
</gene>
<evidence type="ECO:0000256" key="1">
    <source>
        <dbReference type="SAM" id="MobiDB-lite"/>
    </source>
</evidence>
<dbReference type="RefSeq" id="XP_014159538.1">
    <property type="nucleotide sequence ID" value="XM_014304063.1"/>
</dbReference>
<organism evidence="2 3">
    <name type="scientific">Sphaeroforma arctica JP610</name>
    <dbReference type="NCBI Taxonomy" id="667725"/>
    <lineage>
        <taxon>Eukaryota</taxon>
        <taxon>Ichthyosporea</taxon>
        <taxon>Ichthyophonida</taxon>
        <taxon>Sphaeroforma</taxon>
    </lineage>
</organism>
<keyword evidence="3" id="KW-1185">Reference proteome</keyword>
<dbReference type="GeneID" id="25902713"/>
<proteinExistence type="predicted"/>
<feature type="region of interest" description="Disordered" evidence="1">
    <location>
        <begin position="64"/>
        <end position="91"/>
    </location>
</feature>
<evidence type="ECO:0000313" key="3">
    <source>
        <dbReference type="Proteomes" id="UP000054560"/>
    </source>
</evidence>
<evidence type="ECO:0000313" key="2">
    <source>
        <dbReference type="EMBL" id="KNC85636.1"/>
    </source>
</evidence>
<sequence>MKTAGWFWAQKLTFSIDIRLPLEMVRHNSLSVPNDMSDLTSKIQTWCTRYAKLANKRGSATESISNITTTDESEQKYRCEKHKGNNSHGTDRCYFLKYRNRDQGDAKTQSKDDKHCDVHGKC</sequence>
<dbReference type="AlphaFoldDB" id="A0A0L0G9T7"/>
<dbReference type="EMBL" id="KQ241692">
    <property type="protein sequence ID" value="KNC85636.1"/>
    <property type="molecule type" value="Genomic_DNA"/>
</dbReference>
<dbReference type="Proteomes" id="UP000054560">
    <property type="component" value="Unassembled WGS sequence"/>
</dbReference>
<name>A0A0L0G9T7_9EUKA</name>